<dbReference type="EMBL" id="CP013615">
    <property type="protein sequence ID" value="AMN31311.1"/>
    <property type="molecule type" value="Genomic_DNA"/>
</dbReference>
<name>A0A140GS02_CLOPF</name>
<accession>A0A140GS02</accession>
<sequence>MKENNSKEYELSSDKIGQAKSIISKMGLLNTTIAKSVGSKENLSLIHDYMHLYHDYLTELNECINYDIKVKSNEQKLKNRIKELVEENNRLRDSFVDGEVDIFKIKNFMKFFKNYISQWWYNELSLGCVSEVMINQDGILKVNLSISLEDFASILRGLNFECNKDYRYQEYNLDICKFLGTRLLEPTDRNKAILKEIVKSKFGECSVFVKEVKGFINVNLKQDNPKTYISNIEVFIKDVNSLINKINKKC</sequence>
<organism evidence="1 2">
    <name type="scientific">Clostridium perfringens</name>
    <dbReference type="NCBI Taxonomy" id="1502"/>
    <lineage>
        <taxon>Bacteria</taxon>
        <taxon>Bacillati</taxon>
        <taxon>Bacillota</taxon>
        <taxon>Clostridia</taxon>
        <taxon>Eubacteriales</taxon>
        <taxon>Clostridiaceae</taxon>
        <taxon>Clostridium</taxon>
    </lineage>
</organism>
<protein>
    <submittedName>
        <fullName evidence="1">Uncharacterized protein</fullName>
    </submittedName>
</protein>
<gene>
    <name evidence="1" type="ORF">JFP838_pA0395</name>
</gene>
<dbReference type="AlphaFoldDB" id="A0A140GS02"/>
<dbReference type="Proteomes" id="UP000070260">
    <property type="component" value="Plasmid pJFP838A"/>
</dbReference>
<reference evidence="1 2" key="1">
    <citation type="journal article" date="2016" name="PLoS ONE">
        <title>Plasmid Characterization and Chromosome Analysis of Two netF+ Clostridium perfringens Isolates Associated with Foal and Canine Necrotizing Enteritis.</title>
        <authorList>
            <person name="Mehdizadeh Gohari I."/>
            <person name="Kropinski A.M."/>
            <person name="Weese S.J."/>
            <person name="Parreira V.R."/>
            <person name="Whitehead A.E."/>
            <person name="Boerlin P."/>
            <person name="Prescott J.F."/>
        </authorList>
    </citation>
    <scope>NUCLEOTIDE SEQUENCE [LARGE SCALE GENOMIC DNA]</scope>
    <source>
        <strain evidence="1 2">JP838</strain>
        <plasmid evidence="2">Plasmid pJFP838A</plasmid>
    </source>
</reference>
<proteinExistence type="predicted"/>
<evidence type="ECO:0000313" key="1">
    <source>
        <dbReference type="EMBL" id="AMN31311.1"/>
    </source>
</evidence>
<dbReference type="RefSeq" id="WP_061429892.1">
    <property type="nucleotide sequence ID" value="NZ_CP013615.1"/>
</dbReference>
<keyword evidence="1" id="KW-0614">Plasmid</keyword>
<geneLocation type="plasmid" evidence="1 2">
    <name>pJFP838A</name>
</geneLocation>
<evidence type="ECO:0000313" key="2">
    <source>
        <dbReference type="Proteomes" id="UP000070260"/>
    </source>
</evidence>
<dbReference type="PATRIC" id="fig|1502.177.peg.3605"/>